<dbReference type="AlphaFoldDB" id="A0A0D2A9J4"/>
<dbReference type="GeneID" id="27313465"/>
<evidence type="ECO:0000313" key="4">
    <source>
        <dbReference type="Proteomes" id="UP000053259"/>
    </source>
</evidence>
<organism evidence="3 4">
    <name type="scientific">Verruconis gallopava</name>
    <dbReference type="NCBI Taxonomy" id="253628"/>
    <lineage>
        <taxon>Eukaryota</taxon>
        <taxon>Fungi</taxon>
        <taxon>Dikarya</taxon>
        <taxon>Ascomycota</taxon>
        <taxon>Pezizomycotina</taxon>
        <taxon>Dothideomycetes</taxon>
        <taxon>Pleosporomycetidae</taxon>
        <taxon>Venturiales</taxon>
        <taxon>Sympoventuriaceae</taxon>
        <taxon>Verruconis</taxon>
    </lineage>
</organism>
<reference evidence="3 4" key="1">
    <citation type="submission" date="2015-01" db="EMBL/GenBank/DDBJ databases">
        <title>The Genome Sequence of Ochroconis gallopava CBS43764.</title>
        <authorList>
            <consortium name="The Broad Institute Genomics Platform"/>
            <person name="Cuomo C."/>
            <person name="de Hoog S."/>
            <person name="Gorbushina A."/>
            <person name="Stielow B."/>
            <person name="Teixiera M."/>
            <person name="Abouelleil A."/>
            <person name="Chapman S.B."/>
            <person name="Priest M."/>
            <person name="Young S.K."/>
            <person name="Wortman J."/>
            <person name="Nusbaum C."/>
            <person name="Birren B."/>
        </authorList>
    </citation>
    <scope>NUCLEOTIDE SEQUENCE [LARGE SCALE GENOMIC DNA]</scope>
    <source>
        <strain evidence="3 4">CBS 43764</strain>
    </source>
</reference>
<feature type="chain" id="PRO_5002238200" evidence="2">
    <location>
        <begin position="18"/>
        <end position="230"/>
    </location>
</feature>
<protein>
    <submittedName>
        <fullName evidence="3">Uncharacterized protein</fullName>
    </submittedName>
</protein>
<feature type="signal peptide" evidence="2">
    <location>
        <begin position="1"/>
        <end position="17"/>
    </location>
</feature>
<evidence type="ECO:0000313" key="3">
    <source>
        <dbReference type="EMBL" id="KIW03275.1"/>
    </source>
</evidence>
<keyword evidence="1" id="KW-0472">Membrane</keyword>
<evidence type="ECO:0000256" key="1">
    <source>
        <dbReference type="SAM" id="Phobius"/>
    </source>
</evidence>
<dbReference type="RefSeq" id="XP_016213144.1">
    <property type="nucleotide sequence ID" value="XM_016359005.1"/>
</dbReference>
<keyword evidence="1" id="KW-1133">Transmembrane helix</keyword>
<evidence type="ECO:0000256" key="2">
    <source>
        <dbReference type="SAM" id="SignalP"/>
    </source>
</evidence>
<dbReference type="VEuPathDB" id="FungiDB:PV09_05492"/>
<name>A0A0D2A9J4_9PEZI</name>
<proteinExistence type="predicted"/>
<dbReference type="HOGENOM" id="CLU_1205587_0_0_1"/>
<dbReference type="EMBL" id="KN847545">
    <property type="protein sequence ID" value="KIW03275.1"/>
    <property type="molecule type" value="Genomic_DNA"/>
</dbReference>
<keyword evidence="2" id="KW-0732">Signal</keyword>
<dbReference type="OrthoDB" id="5243723at2759"/>
<gene>
    <name evidence="3" type="ORF">PV09_05492</name>
</gene>
<keyword evidence="1" id="KW-0812">Transmembrane</keyword>
<dbReference type="InParanoid" id="A0A0D2A9J4"/>
<feature type="transmembrane region" description="Helical" evidence="1">
    <location>
        <begin position="209"/>
        <end position="228"/>
    </location>
</feature>
<accession>A0A0D2A9J4</accession>
<dbReference type="Proteomes" id="UP000053259">
    <property type="component" value="Unassembled WGS sequence"/>
</dbReference>
<keyword evidence="4" id="KW-1185">Reference proteome</keyword>
<sequence length="230" mass="24659">MLFTRLILLGCAAIAAAKGNSTAEHHMDGARNGTHMANTERRQCAEIAEITAIVNLVNNATELAKFETRHNLSQSDIAEIKSKAATDEAKLKALQSNSTLMQECAVMAAGMKLRAQCREIKELTMLSDLANNQTALQEFQTKHNLTAAEMTKFTDRAKNATEKLATLQKNTTLVAACKSTNQSQSTSSQGVIGEEKSSAGSSMTATSTLQIVCSSLFVAVLTVLVASLQY</sequence>